<organism evidence="1 2">
    <name type="scientific">Dorcoceras hygrometricum</name>
    <dbReference type="NCBI Taxonomy" id="472368"/>
    <lineage>
        <taxon>Eukaryota</taxon>
        <taxon>Viridiplantae</taxon>
        <taxon>Streptophyta</taxon>
        <taxon>Embryophyta</taxon>
        <taxon>Tracheophyta</taxon>
        <taxon>Spermatophyta</taxon>
        <taxon>Magnoliopsida</taxon>
        <taxon>eudicotyledons</taxon>
        <taxon>Gunneridae</taxon>
        <taxon>Pentapetalae</taxon>
        <taxon>asterids</taxon>
        <taxon>lamiids</taxon>
        <taxon>Lamiales</taxon>
        <taxon>Gesneriaceae</taxon>
        <taxon>Didymocarpoideae</taxon>
        <taxon>Trichosporeae</taxon>
        <taxon>Loxocarpinae</taxon>
        <taxon>Dorcoceras</taxon>
    </lineage>
</organism>
<reference evidence="1 2" key="1">
    <citation type="journal article" date="2015" name="Proc. Natl. Acad. Sci. U.S.A.">
        <title>The resurrection genome of Boea hygrometrica: A blueprint for survival of dehydration.</title>
        <authorList>
            <person name="Xiao L."/>
            <person name="Yang G."/>
            <person name="Zhang L."/>
            <person name="Yang X."/>
            <person name="Zhao S."/>
            <person name="Ji Z."/>
            <person name="Zhou Q."/>
            <person name="Hu M."/>
            <person name="Wang Y."/>
            <person name="Chen M."/>
            <person name="Xu Y."/>
            <person name="Jin H."/>
            <person name="Xiao X."/>
            <person name="Hu G."/>
            <person name="Bao F."/>
            <person name="Hu Y."/>
            <person name="Wan P."/>
            <person name="Li L."/>
            <person name="Deng X."/>
            <person name="Kuang T."/>
            <person name="Xiang C."/>
            <person name="Zhu J.K."/>
            <person name="Oliver M.J."/>
            <person name="He Y."/>
        </authorList>
    </citation>
    <scope>NUCLEOTIDE SEQUENCE [LARGE SCALE GENOMIC DNA]</scope>
    <source>
        <strain evidence="2">cv. XS01</strain>
    </source>
</reference>
<dbReference type="AlphaFoldDB" id="A0A2Z7C887"/>
<evidence type="ECO:0000313" key="2">
    <source>
        <dbReference type="Proteomes" id="UP000250235"/>
    </source>
</evidence>
<dbReference type="EMBL" id="KQ999951">
    <property type="protein sequence ID" value="KZV40518.1"/>
    <property type="molecule type" value="Genomic_DNA"/>
</dbReference>
<evidence type="ECO:0000313" key="1">
    <source>
        <dbReference type="EMBL" id="KZV40518.1"/>
    </source>
</evidence>
<name>A0A2Z7C887_9LAMI</name>
<sequence>MTGNTSPSSVCTRRSDEFCNGRNLLVDVIRTSPITKQTDGGGAAVVGGREGVWRGGVALARVWYICADQPVDEVAGETVGEAAADKDFSLVDDPDTVINQVLNHPVVTPSDTDKEEETMDVGAAGGDQQVQFSEEEPVVMEMNDELLDTDEEMSLEDILMTTPVDVSLPSDGIEIKKIKMGKEIKIPEVNERTWFLNSLPKIPADNKGKAILVEKDPVKGNPAKEHYYLICADIDLLVKLRAQRSKFYLGEKQSQPK</sequence>
<gene>
    <name evidence="1" type="ORF">F511_36291</name>
</gene>
<dbReference type="Proteomes" id="UP000250235">
    <property type="component" value="Unassembled WGS sequence"/>
</dbReference>
<protein>
    <submittedName>
        <fullName evidence="1">Uncharacterized protein</fullName>
    </submittedName>
</protein>
<keyword evidence="2" id="KW-1185">Reference proteome</keyword>
<accession>A0A2Z7C887</accession>
<proteinExistence type="predicted"/>